<dbReference type="PATRIC" id="fig|322095.3.peg.1534"/>
<dbReference type="STRING" id="322095.HMPREF3185_01557"/>
<name>A0A134B4N3_9PORP</name>
<sequence>MPPQVCRSAYLGESVFARLPMEGLLWRVAKGVHASYADA</sequence>
<protein>
    <submittedName>
        <fullName evidence="1">Uncharacterized protein</fullName>
    </submittedName>
</protein>
<dbReference type="EMBL" id="LSDK01000107">
    <property type="protein sequence ID" value="KXB74908.1"/>
    <property type="molecule type" value="Genomic_DNA"/>
</dbReference>
<evidence type="ECO:0000313" key="1">
    <source>
        <dbReference type="EMBL" id="KXB74908.1"/>
    </source>
</evidence>
<gene>
    <name evidence="1" type="ORF">HMPREF3185_01557</name>
</gene>
<reference evidence="2" key="1">
    <citation type="submission" date="2016-01" db="EMBL/GenBank/DDBJ databases">
        <authorList>
            <person name="Mitreva M."/>
            <person name="Pepin K.H."/>
            <person name="Mihindukulasuriya K.A."/>
            <person name="Fulton R."/>
            <person name="Fronick C."/>
            <person name="O'Laughlin M."/>
            <person name="Miner T."/>
            <person name="Herter B."/>
            <person name="Rosa B.A."/>
            <person name="Cordes M."/>
            <person name="Tomlinson C."/>
            <person name="Wollam A."/>
            <person name="Palsikar V.B."/>
            <person name="Mardis E.R."/>
            <person name="Wilson R.K."/>
        </authorList>
    </citation>
    <scope>NUCLEOTIDE SEQUENCE [LARGE SCALE GENOMIC DNA]</scope>
    <source>
        <strain evidence="2">KA00683</strain>
    </source>
</reference>
<proteinExistence type="predicted"/>
<evidence type="ECO:0000313" key="2">
    <source>
        <dbReference type="Proteomes" id="UP000070224"/>
    </source>
</evidence>
<accession>A0A134B4N3</accession>
<keyword evidence="2" id="KW-1185">Reference proteome</keyword>
<dbReference type="AlphaFoldDB" id="A0A134B4N3"/>
<comment type="caution">
    <text evidence="1">The sequence shown here is derived from an EMBL/GenBank/DDBJ whole genome shotgun (WGS) entry which is preliminary data.</text>
</comment>
<dbReference type="Proteomes" id="UP000070224">
    <property type="component" value="Unassembled WGS sequence"/>
</dbReference>
<organism evidence="1 2">
    <name type="scientific">Porphyromonas somerae</name>
    <dbReference type="NCBI Taxonomy" id="322095"/>
    <lineage>
        <taxon>Bacteria</taxon>
        <taxon>Pseudomonadati</taxon>
        <taxon>Bacteroidota</taxon>
        <taxon>Bacteroidia</taxon>
        <taxon>Bacteroidales</taxon>
        <taxon>Porphyromonadaceae</taxon>
        <taxon>Porphyromonas</taxon>
    </lineage>
</organism>